<dbReference type="Pfam" id="PF03732">
    <property type="entry name" value="Retrotrans_gag"/>
    <property type="match status" value="1"/>
</dbReference>
<evidence type="ECO:0000259" key="2">
    <source>
        <dbReference type="Pfam" id="PF03732"/>
    </source>
</evidence>
<keyword evidence="3" id="KW-0808">Transferase</keyword>
<sequence>MRTRSSSNLVGNSSSNPTTSNPKRRNRRRSNQRVEPFALEESPVVTMADQRTMAELLRAPTEGYAEAIVVPPILAEHFELKHSLINMMTSDQFFGLEKDNPHDHIRWFNKITSTIKYKDVPNHAIKLMLFPFSLAGAARRWLEKEPPRSITTWDDLVSKFINEFFPPSRTTNLRNEISNFQQKFDESFHEAWDRYKDLLCACPYRAKLTHVVNQQTSAVTTAMTAILKQFQATPPLASVKAIEEICVTCGGPHPYYQCLAADGNIFPEYQDNIQGYVAAAVAPAQQNQSVPLSELEKFKKINDVNMKAMQAQINNVKIELRNEMQNSIQASIGLVLDGPTVPMPPPFINPEEDEHVEETLTDPEHDEYTIKVPPTQVQKAKPPSQRNFVIYQRDHRYPHIPYPSRMNQEKKKK</sequence>
<accession>A0ABQ5F2D0</accession>
<comment type="caution">
    <text evidence="3">The sequence shown here is derived from an EMBL/GenBank/DDBJ whole genome shotgun (WGS) entry which is preliminary data.</text>
</comment>
<feature type="domain" description="Retrotransposon gag" evidence="2">
    <location>
        <begin position="129"/>
        <end position="204"/>
    </location>
</feature>
<gene>
    <name evidence="3" type="ORF">Tco_0992525</name>
</gene>
<reference evidence="3" key="2">
    <citation type="submission" date="2022-01" db="EMBL/GenBank/DDBJ databases">
        <authorList>
            <person name="Yamashiro T."/>
            <person name="Shiraishi A."/>
            <person name="Satake H."/>
            <person name="Nakayama K."/>
        </authorList>
    </citation>
    <scope>NUCLEOTIDE SEQUENCE</scope>
</reference>
<evidence type="ECO:0000256" key="1">
    <source>
        <dbReference type="SAM" id="MobiDB-lite"/>
    </source>
</evidence>
<dbReference type="GO" id="GO:0003964">
    <property type="term" value="F:RNA-directed DNA polymerase activity"/>
    <property type="evidence" value="ECO:0007669"/>
    <property type="project" value="UniProtKB-KW"/>
</dbReference>
<keyword evidence="4" id="KW-1185">Reference proteome</keyword>
<dbReference type="EMBL" id="BQNB010016934">
    <property type="protein sequence ID" value="GJT57471.1"/>
    <property type="molecule type" value="Genomic_DNA"/>
</dbReference>
<feature type="region of interest" description="Disordered" evidence="1">
    <location>
        <begin position="1"/>
        <end position="39"/>
    </location>
</feature>
<organism evidence="3 4">
    <name type="scientific">Tanacetum coccineum</name>
    <dbReference type="NCBI Taxonomy" id="301880"/>
    <lineage>
        <taxon>Eukaryota</taxon>
        <taxon>Viridiplantae</taxon>
        <taxon>Streptophyta</taxon>
        <taxon>Embryophyta</taxon>
        <taxon>Tracheophyta</taxon>
        <taxon>Spermatophyta</taxon>
        <taxon>Magnoliopsida</taxon>
        <taxon>eudicotyledons</taxon>
        <taxon>Gunneridae</taxon>
        <taxon>Pentapetalae</taxon>
        <taxon>asterids</taxon>
        <taxon>campanulids</taxon>
        <taxon>Asterales</taxon>
        <taxon>Asteraceae</taxon>
        <taxon>Asteroideae</taxon>
        <taxon>Anthemideae</taxon>
        <taxon>Anthemidinae</taxon>
        <taxon>Tanacetum</taxon>
    </lineage>
</organism>
<dbReference type="PANTHER" id="PTHR33223:SF11">
    <property type="entry name" value="ELEMENT PROTEIN, PUTATIVE-RELATED"/>
    <property type="match status" value="1"/>
</dbReference>
<evidence type="ECO:0000313" key="3">
    <source>
        <dbReference type="EMBL" id="GJT57471.1"/>
    </source>
</evidence>
<reference evidence="3" key="1">
    <citation type="journal article" date="2022" name="Int. J. Mol. Sci.">
        <title>Draft Genome of Tanacetum Coccineum: Genomic Comparison of Closely Related Tanacetum-Family Plants.</title>
        <authorList>
            <person name="Yamashiro T."/>
            <person name="Shiraishi A."/>
            <person name="Nakayama K."/>
            <person name="Satake H."/>
        </authorList>
    </citation>
    <scope>NUCLEOTIDE SEQUENCE</scope>
</reference>
<feature type="compositionally biased region" description="Low complexity" evidence="1">
    <location>
        <begin position="1"/>
        <end position="21"/>
    </location>
</feature>
<feature type="region of interest" description="Disordered" evidence="1">
    <location>
        <begin position="362"/>
        <end position="413"/>
    </location>
</feature>
<dbReference type="Proteomes" id="UP001151760">
    <property type="component" value="Unassembled WGS sequence"/>
</dbReference>
<feature type="compositionally biased region" description="Basic residues" evidence="1">
    <location>
        <begin position="22"/>
        <end position="31"/>
    </location>
</feature>
<dbReference type="PANTHER" id="PTHR33223">
    <property type="entry name" value="CCHC-TYPE DOMAIN-CONTAINING PROTEIN"/>
    <property type="match status" value="1"/>
</dbReference>
<proteinExistence type="predicted"/>
<keyword evidence="3" id="KW-0548">Nucleotidyltransferase</keyword>
<evidence type="ECO:0000313" key="4">
    <source>
        <dbReference type="Proteomes" id="UP001151760"/>
    </source>
</evidence>
<dbReference type="InterPro" id="IPR005162">
    <property type="entry name" value="Retrotrans_gag_dom"/>
</dbReference>
<protein>
    <submittedName>
        <fullName evidence="3">Reverse transcriptase domain-containing protein</fullName>
    </submittedName>
</protein>
<name>A0ABQ5F2D0_9ASTR</name>
<keyword evidence="3" id="KW-0695">RNA-directed DNA polymerase</keyword>